<reference evidence="3 4" key="1">
    <citation type="submission" date="2021-03" db="EMBL/GenBank/DDBJ databases">
        <authorList>
            <person name="King G.J."/>
            <person name="Bancroft I."/>
            <person name="Baten A."/>
            <person name="Bloomfield J."/>
            <person name="Borpatragohain P."/>
            <person name="He Z."/>
            <person name="Irish N."/>
            <person name="Irwin J."/>
            <person name="Liu K."/>
            <person name="Mauleon R.P."/>
            <person name="Moore J."/>
            <person name="Morris R."/>
            <person name="Ostergaard L."/>
            <person name="Wang B."/>
            <person name="Wells R."/>
        </authorList>
    </citation>
    <scope>NUCLEOTIDE SEQUENCE [LARGE SCALE GENOMIC DNA]</scope>
    <source>
        <strain evidence="3">R-o-18</strain>
        <tissue evidence="3">Leaf</tissue>
    </source>
</reference>
<gene>
    <name evidence="3" type="primary">A02p046320.1_BraROA</name>
    <name evidence="3" type="ORF">IGI04_007846</name>
</gene>
<keyword evidence="4" id="KW-1185">Reference proteome</keyword>
<dbReference type="Gene3D" id="3.80.10.10">
    <property type="entry name" value="Ribonuclease Inhibitor"/>
    <property type="match status" value="1"/>
</dbReference>
<comment type="caution">
    <text evidence="3">The sequence shown here is derived from an EMBL/GenBank/DDBJ whole genome shotgun (WGS) entry which is preliminary data.</text>
</comment>
<evidence type="ECO:0000313" key="3">
    <source>
        <dbReference type="EMBL" id="KAG5411527.1"/>
    </source>
</evidence>
<feature type="non-terminal residue" evidence="3">
    <location>
        <position position="1"/>
    </location>
</feature>
<proteinExistence type="predicted"/>
<dbReference type="Pfam" id="PF12937">
    <property type="entry name" value="F-box-like"/>
    <property type="match status" value="1"/>
</dbReference>
<sequence length="316" mass="35776">KKREIKDTFRNRQPLINMRTEEKEDEEEEEQWPSSRSAHEVLLIVLPYLHSLFELLSMTGVSRSLRDAIRDETALWTKIVVEPSLSSRLTDDILWDITSKSAGKLNTLILRQCLRITDKGLRRVVDANPLIRKIIVPGCTELTPEGIIGCVESLSKNNHNVETLHINGVHRFTKDHLSALSTHLPHEGAIDVEVCPKCDLVKMIPSCSRASCNRGRRQERKCRGCWFCVPRCTECAVCLGSDTEIQEAACGGDSLCLECWLVLPKCRFCNKPYCTSHSSLRHDIATNDSSSPPMFECQACHYRAGTNPYDAFDYQI</sequence>
<dbReference type="PANTHER" id="PTHR13382">
    <property type="entry name" value="MITOCHONDRIAL ATP SYNTHASE COUPLING FACTOR B"/>
    <property type="match status" value="1"/>
</dbReference>
<evidence type="ECO:0000256" key="1">
    <source>
        <dbReference type="SAM" id="MobiDB-lite"/>
    </source>
</evidence>
<dbReference type="EMBL" id="JADBGQ010000002">
    <property type="protein sequence ID" value="KAG5411527.1"/>
    <property type="molecule type" value="Genomic_DNA"/>
</dbReference>
<dbReference type="InterPro" id="IPR032675">
    <property type="entry name" value="LRR_dom_sf"/>
</dbReference>
<dbReference type="InterPro" id="IPR001810">
    <property type="entry name" value="F-box_dom"/>
</dbReference>
<dbReference type="InterPro" id="IPR050648">
    <property type="entry name" value="F-box_LRR-repeat"/>
</dbReference>
<feature type="domain" description="F-box" evidence="2">
    <location>
        <begin position="39"/>
        <end position="80"/>
    </location>
</feature>
<dbReference type="PANTHER" id="PTHR13382:SF16">
    <property type="entry name" value="F-BOX PROTEIN SKIP28"/>
    <property type="match status" value="1"/>
</dbReference>
<dbReference type="Proteomes" id="UP000823674">
    <property type="component" value="Chromosome A02"/>
</dbReference>
<name>A0ABQ7NKX0_BRACM</name>
<organism evidence="3 4">
    <name type="scientific">Brassica rapa subsp. trilocularis</name>
    <dbReference type="NCBI Taxonomy" id="1813537"/>
    <lineage>
        <taxon>Eukaryota</taxon>
        <taxon>Viridiplantae</taxon>
        <taxon>Streptophyta</taxon>
        <taxon>Embryophyta</taxon>
        <taxon>Tracheophyta</taxon>
        <taxon>Spermatophyta</taxon>
        <taxon>Magnoliopsida</taxon>
        <taxon>eudicotyledons</taxon>
        <taxon>Gunneridae</taxon>
        <taxon>Pentapetalae</taxon>
        <taxon>rosids</taxon>
        <taxon>malvids</taxon>
        <taxon>Brassicales</taxon>
        <taxon>Brassicaceae</taxon>
        <taxon>Brassiceae</taxon>
        <taxon>Brassica</taxon>
    </lineage>
</organism>
<dbReference type="SUPFAM" id="SSF52047">
    <property type="entry name" value="RNI-like"/>
    <property type="match status" value="1"/>
</dbReference>
<evidence type="ECO:0000259" key="2">
    <source>
        <dbReference type="Pfam" id="PF12937"/>
    </source>
</evidence>
<protein>
    <recommendedName>
        <fullName evidence="2">F-box domain-containing protein</fullName>
    </recommendedName>
</protein>
<feature type="region of interest" description="Disordered" evidence="1">
    <location>
        <begin position="1"/>
        <end position="33"/>
    </location>
</feature>
<feature type="compositionally biased region" description="Basic and acidic residues" evidence="1">
    <location>
        <begin position="1"/>
        <end position="10"/>
    </location>
</feature>
<evidence type="ECO:0000313" key="4">
    <source>
        <dbReference type="Proteomes" id="UP000823674"/>
    </source>
</evidence>
<accession>A0ABQ7NKX0</accession>